<dbReference type="EMBL" id="CP042189">
    <property type="protein sequence ID" value="QDS70651.1"/>
    <property type="molecule type" value="Genomic_DNA"/>
</dbReference>
<evidence type="ECO:0000256" key="1">
    <source>
        <dbReference type="SAM" id="MobiDB-lite"/>
    </source>
</evidence>
<accession>A0A517L4V9</accession>
<evidence type="ECO:0000313" key="3">
    <source>
        <dbReference type="Proteomes" id="UP000316270"/>
    </source>
</evidence>
<proteinExistence type="predicted"/>
<dbReference type="Proteomes" id="UP000316270">
    <property type="component" value="Chromosome 5"/>
</dbReference>
<protein>
    <submittedName>
        <fullName evidence="2">Uncharacterized protein</fullName>
    </submittedName>
</protein>
<gene>
    <name evidence="2" type="ORF">FKW77_000953</name>
</gene>
<evidence type="ECO:0000313" key="2">
    <source>
        <dbReference type="EMBL" id="QDS70651.1"/>
    </source>
</evidence>
<organism evidence="2 3">
    <name type="scientific">Venturia effusa</name>
    <dbReference type="NCBI Taxonomy" id="50376"/>
    <lineage>
        <taxon>Eukaryota</taxon>
        <taxon>Fungi</taxon>
        <taxon>Dikarya</taxon>
        <taxon>Ascomycota</taxon>
        <taxon>Pezizomycotina</taxon>
        <taxon>Dothideomycetes</taxon>
        <taxon>Pleosporomycetidae</taxon>
        <taxon>Venturiales</taxon>
        <taxon>Venturiaceae</taxon>
        <taxon>Venturia</taxon>
    </lineage>
</organism>
<feature type="region of interest" description="Disordered" evidence="1">
    <location>
        <begin position="73"/>
        <end position="94"/>
    </location>
</feature>
<keyword evidence="3" id="KW-1185">Reference proteome</keyword>
<dbReference type="AlphaFoldDB" id="A0A517L4V9"/>
<reference evidence="2 3" key="1">
    <citation type="submission" date="2019-07" db="EMBL/GenBank/DDBJ databases">
        <title>Finished genome of Venturia effusa.</title>
        <authorList>
            <person name="Young C.A."/>
            <person name="Cox M.P."/>
            <person name="Ganley A.R.D."/>
            <person name="David W.J."/>
        </authorList>
    </citation>
    <scope>NUCLEOTIDE SEQUENCE [LARGE SCALE GENOMIC DNA]</scope>
    <source>
        <strain evidence="3">albino</strain>
    </source>
</reference>
<name>A0A517L4V9_9PEZI</name>
<sequence length="94" mass="10780">MPNYYLHRNLQRSRGQDTVEAVNKAIKVQSTRAQKAAVTRKRNKEAREVAEAVKAQSVTQLNVRIYDAAKGLTGRPRRPRKSYYYDELAGETQD</sequence>